<evidence type="ECO:0000313" key="3">
    <source>
        <dbReference type="EMBL" id="CAK9874838.1"/>
    </source>
</evidence>
<dbReference type="PANTHER" id="PTHR12136:SF101">
    <property type="entry name" value="ENHANCED DISEASE RESISTANCE-LIKE PROTEIN (DUF1336)"/>
    <property type="match status" value="1"/>
</dbReference>
<reference evidence="3" key="1">
    <citation type="submission" date="2024-03" db="EMBL/GenBank/DDBJ databases">
        <authorList>
            <consortium name="ELIXIR-Norway"/>
            <consortium name="Elixir Norway"/>
        </authorList>
    </citation>
    <scope>NUCLEOTIDE SEQUENCE</scope>
</reference>
<evidence type="ECO:0000313" key="4">
    <source>
        <dbReference type="Proteomes" id="UP001497522"/>
    </source>
</evidence>
<dbReference type="Pfam" id="PF07059">
    <property type="entry name" value="EDR2_C"/>
    <property type="match status" value="1"/>
</dbReference>
<dbReference type="InterPro" id="IPR009769">
    <property type="entry name" value="EDR2_C"/>
</dbReference>
<evidence type="ECO:0000259" key="2">
    <source>
        <dbReference type="Pfam" id="PF07059"/>
    </source>
</evidence>
<feature type="compositionally biased region" description="Acidic residues" evidence="1">
    <location>
        <begin position="11"/>
        <end position="34"/>
    </location>
</feature>
<protein>
    <recommendedName>
        <fullName evidence="2">Protein ENHANCED DISEASE RESISTANCE 2 C-terminal domain-containing protein</fullName>
    </recommendedName>
</protein>
<dbReference type="Proteomes" id="UP001497522">
    <property type="component" value="Chromosome 4"/>
</dbReference>
<dbReference type="PANTHER" id="PTHR12136">
    <property type="entry name" value="ENHANCED DISEASE RESISTANCE-RELATED"/>
    <property type="match status" value="1"/>
</dbReference>
<dbReference type="InterPro" id="IPR045096">
    <property type="entry name" value="EDR2-like"/>
</dbReference>
<feature type="region of interest" description="Disordered" evidence="1">
    <location>
        <begin position="1"/>
        <end position="34"/>
    </location>
</feature>
<sequence>MAQNGEKTEVGGDEEQEQEKEAEETKEEEVGDMEWEEVVKSGGSVSFIEPNMEDSAVWLSPPGHSFQVRGPQYLTTKVKIAGSEPLFKPLAFDWLKSGSRIDSILEHPNSRVRSALDRATATEEAAGVSKKKKPFVWAFNLQVPSKEHFSAIAYFVTYTDFTEDSMCGRFLKGDDAYRNTRLKLIANIVEGPWIVKTAVGEHAICILGRSLTCRYLQGANFLEVDVDIGSSMVANAIVHLAIGYITTLTVDLAFLIEAQTEEELPEKLLGTIRLKKLDLTAAVPIELLSTDGVVTAAGGSFPARLWKSIGQGFSTFLQSGNQNQYDSDDEAY</sequence>
<feature type="compositionally biased region" description="Basic and acidic residues" evidence="1">
    <location>
        <begin position="1"/>
        <end position="10"/>
    </location>
</feature>
<organism evidence="3 4">
    <name type="scientific">Sphagnum jensenii</name>
    <dbReference type="NCBI Taxonomy" id="128206"/>
    <lineage>
        <taxon>Eukaryota</taxon>
        <taxon>Viridiplantae</taxon>
        <taxon>Streptophyta</taxon>
        <taxon>Embryophyta</taxon>
        <taxon>Bryophyta</taxon>
        <taxon>Sphagnophytina</taxon>
        <taxon>Sphagnopsida</taxon>
        <taxon>Sphagnales</taxon>
        <taxon>Sphagnaceae</taxon>
        <taxon>Sphagnum</taxon>
    </lineage>
</organism>
<gene>
    <name evidence="3" type="ORF">CSSPJE1EN2_LOCUS17087</name>
</gene>
<feature type="domain" description="Protein ENHANCED DISEASE RESISTANCE 2 C-terminal" evidence="2">
    <location>
        <begin position="58"/>
        <end position="278"/>
    </location>
</feature>
<name>A0ABP1BH41_9BRYO</name>
<keyword evidence="4" id="KW-1185">Reference proteome</keyword>
<accession>A0ABP1BH41</accession>
<proteinExistence type="predicted"/>
<dbReference type="EMBL" id="OZ023705">
    <property type="protein sequence ID" value="CAK9874838.1"/>
    <property type="molecule type" value="Genomic_DNA"/>
</dbReference>
<evidence type="ECO:0000256" key="1">
    <source>
        <dbReference type="SAM" id="MobiDB-lite"/>
    </source>
</evidence>